<proteinExistence type="predicted"/>
<feature type="domain" description="DUF4190" evidence="2">
    <location>
        <begin position="25"/>
        <end position="87"/>
    </location>
</feature>
<evidence type="ECO:0000313" key="4">
    <source>
        <dbReference type="Proteomes" id="UP001157125"/>
    </source>
</evidence>
<sequence>MSSEPDEYRPAQPASDFVAPRMNPLAVVAIVFAAIGLVGLPPVISSVVGIICGSIAKKQIAASGDDGIGMAKAAVLVGWIGLALVLLVFLFVFVLIATSAAPQ</sequence>
<evidence type="ECO:0000259" key="2">
    <source>
        <dbReference type="Pfam" id="PF13828"/>
    </source>
</evidence>
<gene>
    <name evidence="3" type="ORF">GCM10025876_22030</name>
</gene>
<feature type="transmembrane region" description="Helical" evidence="1">
    <location>
        <begin position="25"/>
        <end position="52"/>
    </location>
</feature>
<evidence type="ECO:0000313" key="3">
    <source>
        <dbReference type="EMBL" id="GMA35999.1"/>
    </source>
</evidence>
<dbReference type="Proteomes" id="UP001157125">
    <property type="component" value="Unassembled WGS sequence"/>
</dbReference>
<comment type="caution">
    <text evidence="3">The sequence shown here is derived from an EMBL/GenBank/DDBJ whole genome shotgun (WGS) entry which is preliminary data.</text>
</comment>
<protein>
    <recommendedName>
        <fullName evidence="2">DUF4190 domain-containing protein</fullName>
    </recommendedName>
</protein>
<evidence type="ECO:0000256" key="1">
    <source>
        <dbReference type="SAM" id="Phobius"/>
    </source>
</evidence>
<keyword evidence="1" id="KW-0812">Transmembrane</keyword>
<dbReference type="InterPro" id="IPR025241">
    <property type="entry name" value="DUF4190"/>
</dbReference>
<organism evidence="3 4">
    <name type="scientific">Demequina litorisediminis</name>
    <dbReference type="NCBI Taxonomy" id="1849022"/>
    <lineage>
        <taxon>Bacteria</taxon>
        <taxon>Bacillati</taxon>
        <taxon>Actinomycetota</taxon>
        <taxon>Actinomycetes</taxon>
        <taxon>Micrococcales</taxon>
        <taxon>Demequinaceae</taxon>
        <taxon>Demequina</taxon>
    </lineage>
</organism>
<reference evidence="4" key="1">
    <citation type="journal article" date="2019" name="Int. J. Syst. Evol. Microbiol.">
        <title>The Global Catalogue of Microorganisms (GCM) 10K type strain sequencing project: providing services to taxonomists for standard genome sequencing and annotation.</title>
        <authorList>
            <consortium name="The Broad Institute Genomics Platform"/>
            <consortium name="The Broad Institute Genome Sequencing Center for Infectious Disease"/>
            <person name="Wu L."/>
            <person name="Ma J."/>
        </authorList>
    </citation>
    <scope>NUCLEOTIDE SEQUENCE [LARGE SCALE GENOMIC DNA]</scope>
    <source>
        <strain evidence="4">NBRC 112299</strain>
    </source>
</reference>
<dbReference type="Pfam" id="PF13828">
    <property type="entry name" value="DUF4190"/>
    <property type="match status" value="1"/>
</dbReference>
<accession>A0ABQ6IH03</accession>
<keyword evidence="1" id="KW-0472">Membrane</keyword>
<keyword evidence="1" id="KW-1133">Transmembrane helix</keyword>
<feature type="transmembrane region" description="Helical" evidence="1">
    <location>
        <begin position="73"/>
        <end position="97"/>
    </location>
</feature>
<dbReference type="RefSeq" id="WP_284328331.1">
    <property type="nucleotide sequence ID" value="NZ_BSUN01000001.1"/>
</dbReference>
<dbReference type="EMBL" id="BSUN01000001">
    <property type="protein sequence ID" value="GMA35999.1"/>
    <property type="molecule type" value="Genomic_DNA"/>
</dbReference>
<keyword evidence="4" id="KW-1185">Reference proteome</keyword>
<name>A0ABQ6IH03_9MICO</name>